<evidence type="ECO:0000256" key="7">
    <source>
        <dbReference type="ARBA" id="ARBA00022989"/>
    </source>
</evidence>
<keyword evidence="7" id="KW-1133">Transmembrane helix</keyword>
<evidence type="ECO:0000256" key="6">
    <source>
        <dbReference type="ARBA" id="ARBA00022692"/>
    </source>
</evidence>
<keyword evidence="4" id="KW-1003">Cell membrane</keyword>
<evidence type="ECO:0000256" key="4">
    <source>
        <dbReference type="ARBA" id="ARBA00022475"/>
    </source>
</evidence>
<dbReference type="InterPro" id="IPR007334">
    <property type="entry name" value="UPF0208"/>
</dbReference>
<gene>
    <name evidence="9" type="ORF">IT774_06935</name>
</gene>
<dbReference type="EMBL" id="CP064795">
    <property type="protein sequence ID" value="QPG06851.1"/>
    <property type="molecule type" value="Genomic_DNA"/>
</dbReference>
<dbReference type="RefSeq" id="WP_195811924.1">
    <property type="nucleotide sequence ID" value="NZ_CP064795.1"/>
</dbReference>
<sequence>MAQSMVTMFRQGHKYLNTWPMKKQLYAYFPECKVIAATRLAIRSMPPLAVVSCAMLLNTFGFDYLPQAIAIGAFFLSLPLQGLLWLGQRADQSLPPSLKNWYFEIHAKLQQEGCQVQARKTEPKYQELAGVLKSAFEQLDQVLTRSFFD</sequence>
<dbReference type="NCBIfam" id="NF002493">
    <property type="entry name" value="PRK01816.1"/>
    <property type="match status" value="1"/>
</dbReference>
<evidence type="ECO:0000256" key="1">
    <source>
        <dbReference type="ARBA" id="ARBA00004429"/>
    </source>
</evidence>
<dbReference type="KEGG" id="smaa:IT774_06935"/>
<keyword evidence="8" id="KW-0472">Membrane</keyword>
<comment type="subcellular location">
    <subcellularLocation>
        <location evidence="1">Cell inner membrane</location>
        <topology evidence="1">Multi-pass membrane protein</topology>
    </subcellularLocation>
</comment>
<evidence type="ECO:0000256" key="3">
    <source>
        <dbReference type="ARBA" id="ARBA00018831"/>
    </source>
</evidence>
<dbReference type="Proteomes" id="UP000595095">
    <property type="component" value="Chromosome"/>
</dbReference>
<dbReference type="Pfam" id="PF04217">
    <property type="entry name" value="DUF412"/>
    <property type="match status" value="1"/>
</dbReference>
<evidence type="ECO:0000256" key="2">
    <source>
        <dbReference type="ARBA" id="ARBA00009474"/>
    </source>
</evidence>
<evidence type="ECO:0000256" key="5">
    <source>
        <dbReference type="ARBA" id="ARBA00022519"/>
    </source>
</evidence>
<organism evidence="9 10">
    <name type="scientific">Salinimonas marina</name>
    <dbReference type="NCBI Taxonomy" id="2785918"/>
    <lineage>
        <taxon>Bacteria</taxon>
        <taxon>Pseudomonadati</taxon>
        <taxon>Pseudomonadota</taxon>
        <taxon>Gammaproteobacteria</taxon>
        <taxon>Alteromonadales</taxon>
        <taxon>Alteromonadaceae</taxon>
        <taxon>Alteromonas/Salinimonas group</taxon>
        <taxon>Salinimonas</taxon>
    </lineage>
</organism>
<dbReference type="GO" id="GO:0005886">
    <property type="term" value="C:plasma membrane"/>
    <property type="evidence" value="ECO:0007669"/>
    <property type="project" value="UniProtKB-SubCell"/>
</dbReference>
<keyword evidence="6" id="KW-0812">Transmembrane</keyword>
<evidence type="ECO:0000256" key="8">
    <source>
        <dbReference type="ARBA" id="ARBA00023136"/>
    </source>
</evidence>
<accession>A0A7S9DZK9</accession>
<proteinExistence type="inferred from homology"/>
<keyword evidence="5" id="KW-0997">Cell inner membrane</keyword>
<dbReference type="AlphaFoldDB" id="A0A7S9DZK9"/>
<comment type="similarity">
    <text evidence="2">Belongs to the UPF0208 family.</text>
</comment>
<protein>
    <recommendedName>
        <fullName evidence="3">UPF0208 membrane protein YfbV</fullName>
    </recommendedName>
</protein>
<evidence type="ECO:0000313" key="10">
    <source>
        <dbReference type="Proteomes" id="UP000595095"/>
    </source>
</evidence>
<evidence type="ECO:0000313" key="9">
    <source>
        <dbReference type="EMBL" id="QPG06851.1"/>
    </source>
</evidence>
<keyword evidence="10" id="KW-1185">Reference proteome</keyword>
<name>A0A7S9DZK9_9ALTE</name>
<reference evidence="9 10" key="1">
    <citation type="submission" date="2020-11" db="EMBL/GenBank/DDBJ databases">
        <title>Complete genome sequence for Salinimonas sp. strain G2-b.</title>
        <authorList>
            <person name="Park S.-J."/>
        </authorList>
    </citation>
    <scope>NUCLEOTIDE SEQUENCE [LARGE SCALE GENOMIC DNA]</scope>
    <source>
        <strain evidence="9 10">G2-b</strain>
    </source>
</reference>